<feature type="region of interest" description="Disordered" evidence="8">
    <location>
        <begin position="550"/>
        <end position="571"/>
    </location>
</feature>
<dbReference type="PROSITE" id="PS50216">
    <property type="entry name" value="DHHC"/>
    <property type="match status" value="1"/>
</dbReference>
<evidence type="ECO:0000256" key="4">
    <source>
        <dbReference type="ARBA" id="ARBA00022989"/>
    </source>
</evidence>
<dbReference type="PANTHER" id="PTHR22883">
    <property type="entry name" value="ZINC FINGER DHHC DOMAIN CONTAINING PROTEIN"/>
    <property type="match status" value="1"/>
</dbReference>
<comment type="subcellular location">
    <subcellularLocation>
        <location evidence="1">Membrane</location>
        <topology evidence="1">Multi-pass membrane protein</topology>
    </subcellularLocation>
</comment>
<sequence>MRSKHCSACNKCVGDFDHHCKWLNNCVGGRNYKVFLFCVGSGLVGSLIVLVLCLVLTVAYFDEYSWINNTEPSNGSSSNSDFQPVSTMPTSFIPSNSTFYSTNITSGYTFYVFVPVEKNVWLAVVICSEALALLAVGLLGHLLAFHAYLFYRGLSTYDYITQRRDKPGMQDQHVVSHSEVFNSTVMLKNCPQCFKHFLPKKGNHITQRQENGAKETIENGNLTLYKKISVSSRNTVNQSNMENGRATANSDVNSTKKTLGNLYNGTTHQGYEFMDEGSKQLKKSHIKHYTRTVSSGCEDLKKPLELEENQEAADLGPGRKYFCSMSSPGLLPPILEVESGCSPIRLSASNRSISQQSLHSSDSNEDSFLSHEMFKNNGDLPAHGSLSNLFVSCSEDPESSGTPRLDELNEVREVCFTQSPISSMKNILTHSGNRGAEQWEVRTPFGVDDSMKLRLNNESFQDSQRLVGWNSNDELITPSQNETAFHCRYSDFHDQWDASQDNNSLCGKSKGLSLSAVSKPSLVTDEKHKQSYALPKVAFVQKKEDLHIATKSQESDRKSVPVEKKVSSETL</sequence>
<dbReference type="InterPro" id="IPR039859">
    <property type="entry name" value="PFA4/ZDH16/20/ERF2-like"/>
</dbReference>
<evidence type="ECO:0000256" key="1">
    <source>
        <dbReference type="ARBA" id="ARBA00004141"/>
    </source>
</evidence>
<accession>A0ABM1TPN3</accession>
<evidence type="ECO:0000256" key="6">
    <source>
        <dbReference type="ARBA" id="ARBA00023315"/>
    </source>
</evidence>
<keyword evidence="3 7" id="KW-0812">Transmembrane</keyword>
<keyword evidence="10" id="KW-1185">Reference proteome</keyword>
<gene>
    <name evidence="11" type="primary">LOC111089503</name>
</gene>
<name>A0ABM1TPN3_LIMPO</name>
<feature type="transmembrane region" description="Helical" evidence="7">
    <location>
        <begin position="120"/>
        <end position="145"/>
    </location>
</feature>
<dbReference type="InterPro" id="IPR001594">
    <property type="entry name" value="Palmitoyltrfase_DHHC"/>
</dbReference>
<dbReference type="RefSeq" id="XP_022257839.1">
    <property type="nucleotide sequence ID" value="XM_022402131.1"/>
</dbReference>
<feature type="transmembrane region" description="Helical" evidence="7">
    <location>
        <begin position="34"/>
        <end position="61"/>
    </location>
</feature>
<organism evidence="10 11">
    <name type="scientific">Limulus polyphemus</name>
    <name type="common">Atlantic horseshoe crab</name>
    <dbReference type="NCBI Taxonomy" id="6850"/>
    <lineage>
        <taxon>Eukaryota</taxon>
        <taxon>Metazoa</taxon>
        <taxon>Ecdysozoa</taxon>
        <taxon>Arthropoda</taxon>
        <taxon>Chelicerata</taxon>
        <taxon>Merostomata</taxon>
        <taxon>Xiphosura</taxon>
        <taxon>Limulidae</taxon>
        <taxon>Limulus</taxon>
    </lineage>
</organism>
<evidence type="ECO:0000256" key="8">
    <source>
        <dbReference type="SAM" id="MobiDB-lite"/>
    </source>
</evidence>
<protein>
    <recommendedName>
        <fullName evidence="7">Palmitoyltransferase</fullName>
        <ecNumber evidence="7">2.3.1.225</ecNumber>
    </recommendedName>
</protein>
<feature type="domain" description="Palmitoyltransferase DHHC" evidence="9">
    <location>
        <begin position="2"/>
        <end position="162"/>
    </location>
</feature>
<dbReference type="Pfam" id="PF01529">
    <property type="entry name" value="DHHC"/>
    <property type="match status" value="1"/>
</dbReference>
<comment type="catalytic activity">
    <reaction evidence="7">
        <text>L-cysteinyl-[protein] + hexadecanoyl-CoA = S-hexadecanoyl-L-cysteinyl-[protein] + CoA</text>
        <dbReference type="Rhea" id="RHEA:36683"/>
        <dbReference type="Rhea" id="RHEA-COMP:10131"/>
        <dbReference type="Rhea" id="RHEA-COMP:11032"/>
        <dbReference type="ChEBI" id="CHEBI:29950"/>
        <dbReference type="ChEBI" id="CHEBI:57287"/>
        <dbReference type="ChEBI" id="CHEBI:57379"/>
        <dbReference type="ChEBI" id="CHEBI:74151"/>
        <dbReference type="EC" id="2.3.1.225"/>
    </reaction>
</comment>
<dbReference type="GeneID" id="111089503"/>
<comment type="similarity">
    <text evidence="7">Belongs to the DHHC palmitoyltransferase family.</text>
</comment>
<keyword evidence="4 7" id="KW-1133">Transmembrane helix</keyword>
<keyword evidence="6 7" id="KW-0012">Acyltransferase</keyword>
<comment type="domain">
    <text evidence="7">The DHHC domain is required for palmitoyltransferase activity.</text>
</comment>
<reference evidence="11" key="1">
    <citation type="submission" date="2025-08" db="UniProtKB">
        <authorList>
            <consortium name="RefSeq"/>
        </authorList>
    </citation>
    <scope>IDENTIFICATION</scope>
    <source>
        <tissue evidence="11">Muscle</tissue>
    </source>
</reference>
<evidence type="ECO:0000256" key="2">
    <source>
        <dbReference type="ARBA" id="ARBA00022679"/>
    </source>
</evidence>
<evidence type="ECO:0000313" key="10">
    <source>
        <dbReference type="Proteomes" id="UP000694941"/>
    </source>
</evidence>
<evidence type="ECO:0000256" key="7">
    <source>
        <dbReference type="RuleBase" id="RU079119"/>
    </source>
</evidence>
<evidence type="ECO:0000313" key="11">
    <source>
        <dbReference type="RefSeq" id="XP_022257839.1"/>
    </source>
</evidence>
<evidence type="ECO:0000256" key="5">
    <source>
        <dbReference type="ARBA" id="ARBA00023136"/>
    </source>
</evidence>
<proteinExistence type="inferred from homology"/>
<keyword evidence="5 7" id="KW-0472">Membrane</keyword>
<dbReference type="EC" id="2.3.1.225" evidence="7"/>
<evidence type="ECO:0000256" key="3">
    <source>
        <dbReference type="ARBA" id="ARBA00022692"/>
    </source>
</evidence>
<keyword evidence="2 7" id="KW-0808">Transferase</keyword>
<dbReference type="PANTHER" id="PTHR22883:SF203">
    <property type="entry name" value="PALMITOYLTRANSFERASE"/>
    <property type="match status" value="1"/>
</dbReference>
<evidence type="ECO:0000259" key="9">
    <source>
        <dbReference type="Pfam" id="PF01529"/>
    </source>
</evidence>
<dbReference type="Proteomes" id="UP000694941">
    <property type="component" value="Unplaced"/>
</dbReference>